<name>A0A0K2VGB8_LEPSM</name>
<evidence type="ECO:0000313" key="1">
    <source>
        <dbReference type="EMBL" id="CDW49247.1"/>
    </source>
</evidence>
<protein>
    <submittedName>
        <fullName evidence="1">Uncharacterized protein</fullName>
    </submittedName>
</protein>
<organism evidence="1">
    <name type="scientific">Lepeophtheirus salmonis</name>
    <name type="common">Salmon louse</name>
    <name type="synonym">Caligus salmonis</name>
    <dbReference type="NCBI Taxonomy" id="72036"/>
    <lineage>
        <taxon>Eukaryota</taxon>
        <taxon>Metazoa</taxon>
        <taxon>Ecdysozoa</taxon>
        <taxon>Arthropoda</taxon>
        <taxon>Crustacea</taxon>
        <taxon>Multicrustacea</taxon>
        <taxon>Hexanauplia</taxon>
        <taxon>Copepoda</taxon>
        <taxon>Siphonostomatoida</taxon>
        <taxon>Caligidae</taxon>
        <taxon>Lepeophtheirus</taxon>
    </lineage>
</organism>
<dbReference type="AlphaFoldDB" id="A0A0K2VGB8"/>
<reference evidence="1" key="1">
    <citation type="submission" date="2014-05" db="EMBL/GenBank/DDBJ databases">
        <authorList>
            <person name="Chronopoulou M."/>
        </authorList>
    </citation>
    <scope>NUCLEOTIDE SEQUENCE</scope>
    <source>
        <tissue evidence="1">Whole organism</tissue>
    </source>
</reference>
<dbReference type="EMBL" id="HACA01031886">
    <property type="protein sequence ID" value="CDW49247.1"/>
    <property type="molecule type" value="Transcribed_RNA"/>
</dbReference>
<accession>A0A0K2VGB8</accession>
<proteinExistence type="predicted"/>
<sequence length="16" mass="1838">MRRDSSDLKRIIHGPG</sequence>